<dbReference type="AlphaFoldDB" id="A0A6G8S6E7"/>
<accession>A0A6G8S6E7</accession>
<sequence length="123" mass="13980">MQWIKNIDWPAWIGTLILIIGFRELAVWVTSQFHHPELGNLAGLIGLLILLTIWRMTTGLPQRLVDTTNRLMKESGFAFLPICAGSLIMLVQMGKDIPLFLLVLVVSTLIPLWIYAKIAKKWL</sequence>
<protein>
    <recommendedName>
        <fullName evidence="4">CidA/LrgA family protein</fullName>
    </recommendedName>
</protein>
<name>A0A6G8S6E7_9GAMM</name>
<evidence type="ECO:0000313" key="2">
    <source>
        <dbReference type="EMBL" id="QIO09722.1"/>
    </source>
</evidence>
<feature type="transmembrane region" description="Helical" evidence="1">
    <location>
        <begin position="97"/>
        <end position="116"/>
    </location>
</feature>
<proteinExistence type="predicted"/>
<keyword evidence="1" id="KW-1133">Transmembrane helix</keyword>
<dbReference type="EMBL" id="CP049916">
    <property type="protein sequence ID" value="QIO09722.1"/>
    <property type="molecule type" value="Genomic_DNA"/>
</dbReference>
<keyword evidence="3" id="KW-1185">Reference proteome</keyword>
<feature type="transmembrane region" description="Helical" evidence="1">
    <location>
        <begin position="75"/>
        <end position="91"/>
    </location>
</feature>
<reference evidence="2 3" key="1">
    <citation type="submission" date="2020-03" db="EMBL/GenBank/DDBJ databases">
        <authorList>
            <person name="Zhu W."/>
        </authorList>
    </citation>
    <scope>NUCLEOTIDE SEQUENCE [LARGE SCALE GENOMIC DNA]</scope>
    <source>
        <strain evidence="2 3">185</strain>
    </source>
</reference>
<keyword evidence="1" id="KW-0812">Transmembrane</keyword>
<gene>
    <name evidence="2" type="ORF">G8D99_12390</name>
</gene>
<dbReference type="RefSeq" id="WP_166326386.1">
    <property type="nucleotide sequence ID" value="NZ_CP049916.1"/>
</dbReference>
<dbReference type="KEGG" id="alj:G8D99_12390"/>
<keyword evidence="1" id="KW-0472">Membrane</keyword>
<evidence type="ECO:0008006" key="4">
    <source>
        <dbReference type="Google" id="ProtNLM"/>
    </source>
</evidence>
<feature type="transmembrane region" description="Helical" evidence="1">
    <location>
        <begin position="12"/>
        <end position="31"/>
    </location>
</feature>
<evidence type="ECO:0000256" key="1">
    <source>
        <dbReference type="SAM" id="Phobius"/>
    </source>
</evidence>
<evidence type="ECO:0000313" key="3">
    <source>
        <dbReference type="Proteomes" id="UP000501939"/>
    </source>
</evidence>
<feature type="transmembrane region" description="Helical" evidence="1">
    <location>
        <begin position="37"/>
        <end position="54"/>
    </location>
</feature>
<organism evidence="2 3">
    <name type="scientific">Acinetobacter lanii</name>
    <dbReference type="NCBI Taxonomy" id="2715163"/>
    <lineage>
        <taxon>Bacteria</taxon>
        <taxon>Pseudomonadati</taxon>
        <taxon>Pseudomonadota</taxon>
        <taxon>Gammaproteobacteria</taxon>
        <taxon>Moraxellales</taxon>
        <taxon>Moraxellaceae</taxon>
        <taxon>Acinetobacter</taxon>
    </lineage>
</organism>
<dbReference type="Proteomes" id="UP000501939">
    <property type="component" value="Chromosome"/>
</dbReference>